<dbReference type="AlphaFoldDB" id="A0A5J9VF39"/>
<evidence type="ECO:0000313" key="2">
    <source>
        <dbReference type="Proteomes" id="UP000324897"/>
    </source>
</evidence>
<sequence length="72" mass="8454">MDSVASQIKHPYKMVTRQLPLNLDNYFSMQCSRYRTIDLTPEKCNRLEATKTGEQHARAGSTIYTWWDLQTN</sequence>
<reference evidence="1 2" key="1">
    <citation type="journal article" date="2019" name="Sci. Rep.">
        <title>A high-quality genome of Eragrostis curvula grass provides insights into Poaceae evolution and supports new strategies to enhance forage quality.</title>
        <authorList>
            <person name="Carballo J."/>
            <person name="Santos B.A.C.M."/>
            <person name="Zappacosta D."/>
            <person name="Garbus I."/>
            <person name="Selva J.P."/>
            <person name="Gallo C.A."/>
            <person name="Diaz A."/>
            <person name="Albertini E."/>
            <person name="Caccamo M."/>
            <person name="Echenique V."/>
        </authorList>
    </citation>
    <scope>NUCLEOTIDE SEQUENCE [LARGE SCALE GENOMIC DNA]</scope>
    <source>
        <strain evidence="2">cv. Victoria</strain>
        <tissue evidence="1">Leaf</tissue>
    </source>
</reference>
<gene>
    <name evidence="1" type="ORF">EJB05_16139</name>
</gene>
<dbReference type="EMBL" id="RWGY01000009">
    <property type="protein sequence ID" value="TVU34308.1"/>
    <property type="molecule type" value="Genomic_DNA"/>
</dbReference>
<protein>
    <submittedName>
        <fullName evidence="1">Uncharacterized protein</fullName>
    </submittedName>
</protein>
<dbReference type="Proteomes" id="UP000324897">
    <property type="component" value="Unassembled WGS sequence"/>
</dbReference>
<dbReference type="Gramene" id="TVU34308">
    <property type="protein sequence ID" value="TVU34308"/>
    <property type="gene ID" value="EJB05_16139"/>
</dbReference>
<accession>A0A5J9VF39</accession>
<proteinExistence type="predicted"/>
<comment type="caution">
    <text evidence="1">The sequence shown here is derived from an EMBL/GenBank/DDBJ whole genome shotgun (WGS) entry which is preliminary data.</text>
</comment>
<keyword evidence="2" id="KW-1185">Reference proteome</keyword>
<feature type="non-terminal residue" evidence="1">
    <location>
        <position position="72"/>
    </location>
</feature>
<name>A0A5J9VF39_9POAL</name>
<evidence type="ECO:0000313" key="1">
    <source>
        <dbReference type="EMBL" id="TVU34308.1"/>
    </source>
</evidence>
<organism evidence="1 2">
    <name type="scientific">Eragrostis curvula</name>
    <name type="common">weeping love grass</name>
    <dbReference type="NCBI Taxonomy" id="38414"/>
    <lineage>
        <taxon>Eukaryota</taxon>
        <taxon>Viridiplantae</taxon>
        <taxon>Streptophyta</taxon>
        <taxon>Embryophyta</taxon>
        <taxon>Tracheophyta</taxon>
        <taxon>Spermatophyta</taxon>
        <taxon>Magnoliopsida</taxon>
        <taxon>Liliopsida</taxon>
        <taxon>Poales</taxon>
        <taxon>Poaceae</taxon>
        <taxon>PACMAD clade</taxon>
        <taxon>Chloridoideae</taxon>
        <taxon>Eragrostideae</taxon>
        <taxon>Eragrostidinae</taxon>
        <taxon>Eragrostis</taxon>
    </lineage>
</organism>